<sequence>MDPDDPPREAPPLIRVASVPHRGPYVDAVLPPGVVRVGPERDPSPWLDPAYLTTHAGEVDVVHVHGGYGHLPEDEVVGFTEAIRRTGVPLIVTVHQLRDPAQPHPARHEAHLRALLDTAEVVVTLTPGAADEITERYGRTAIAVAHPTIAAPDPEVGGERGLVGLPLRTRVCVPDPEAVVRAALYGAVNGGGRLRVFVEPGYVLPRLGDLAESEALELAVLDERRWAAQLQELHVAVLPESWGTHSAELEVCRDVGTRVVAPSCGWFADQWSDVVTYGNDEEHGFDPVSLNGAVAAALTRPAPRPADRAWRAQQLAAVRDVHAQVYEQVVGDRVAP</sequence>
<proteinExistence type="predicted"/>
<protein>
    <recommendedName>
        <fullName evidence="3">Glycosyltransferase subfamily 4-like N-terminal domain-containing protein</fullName>
    </recommendedName>
</protein>
<evidence type="ECO:0000313" key="4">
    <source>
        <dbReference type="EMBL" id="SEP02671.1"/>
    </source>
</evidence>
<dbReference type="AlphaFoldDB" id="A0A1H8UHL3"/>
<keyword evidence="5" id="KW-1185">Reference proteome</keyword>
<dbReference type="STRING" id="673521.SAMN05660991_02916"/>
<name>A0A1H8UHL3_9ACTN</name>
<dbReference type="SUPFAM" id="SSF53756">
    <property type="entry name" value="UDP-Glycosyltransferase/glycogen phosphorylase"/>
    <property type="match status" value="1"/>
</dbReference>
<organism evidence="4 5">
    <name type="scientific">Trujillonella endophytica</name>
    <dbReference type="NCBI Taxonomy" id="673521"/>
    <lineage>
        <taxon>Bacteria</taxon>
        <taxon>Bacillati</taxon>
        <taxon>Actinomycetota</taxon>
        <taxon>Actinomycetes</taxon>
        <taxon>Geodermatophilales</taxon>
        <taxon>Geodermatophilaceae</taxon>
        <taxon>Trujillonella</taxon>
    </lineage>
</organism>
<keyword evidence="2" id="KW-0808">Transferase</keyword>
<dbReference type="Gene3D" id="3.40.50.2000">
    <property type="entry name" value="Glycogen Phosphorylase B"/>
    <property type="match status" value="1"/>
</dbReference>
<keyword evidence="1" id="KW-0328">Glycosyltransferase</keyword>
<dbReference type="RefSeq" id="WP_091944598.1">
    <property type="nucleotide sequence ID" value="NZ_FOEE01000008.1"/>
</dbReference>
<dbReference type="GO" id="GO:0016757">
    <property type="term" value="F:glycosyltransferase activity"/>
    <property type="evidence" value="ECO:0007669"/>
    <property type="project" value="UniProtKB-KW"/>
</dbReference>
<gene>
    <name evidence="4" type="ORF">SAMN05660991_02916</name>
</gene>
<evidence type="ECO:0000313" key="5">
    <source>
        <dbReference type="Proteomes" id="UP000198960"/>
    </source>
</evidence>
<evidence type="ECO:0000256" key="2">
    <source>
        <dbReference type="ARBA" id="ARBA00022679"/>
    </source>
</evidence>
<dbReference type="OrthoDB" id="3287135at2"/>
<dbReference type="Proteomes" id="UP000198960">
    <property type="component" value="Unassembled WGS sequence"/>
</dbReference>
<accession>A0A1H8UHL3</accession>
<evidence type="ECO:0000259" key="3">
    <source>
        <dbReference type="Pfam" id="PF13439"/>
    </source>
</evidence>
<dbReference type="EMBL" id="FOEE01000008">
    <property type="protein sequence ID" value="SEP02671.1"/>
    <property type="molecule type" value="Genomic_DNA"/>
</dbReference>
<reference evidence="5" key="1">
    <citation type="submission" date="2016-10" db="EMBL/GenBank/DDBJ databases">
        <authorList>
            <person name="Varghese N."/>
            <person name="Submissions S."/>
        </authorList>
    </citation>
    <scope>NUCLEOTIDE SEQUENCE [LARGE SCALE GENOMIC DNA]</scope>
    <source>
        <strain evidence="5">DSM 45413</strain>
    </source>
</reference>
<evidence type="ECO:0000256" key="1">
    <source>
        <dbReference type="ARBA" id="ARBA00022676"/>
    </source>
</evidence>
<feature type="domain" description="Glycosyltransferase subfamily 4-like N-terminal" evidence="3">
    <location>
        <begin position="27"/>
        <end position="147"/>
    </location>
</feature>
<dbReference type="InterPro" id="IPR028098">
    <property type="entry name" value="Glyco_trans_4-like_N"/>
</dbReference>
<dbReference type="Pfam" id="PF13439">
    <property type="entry name" value="Glyco_transf_4"/>
    <property type="match status" value="1"/>
</dbReference>